<gene>
    <name evidence="1" type="ORF">A1D17_02455</name>
</gene>
<protein>
    <submittedName>
        <fullName evidence="1">Uncharacterized protein</fullName>
    </submittedName>
</protein>
<reference evidence="2" key="1">
    <citation type="submission" date="2016-03" db="EMBL/GenBank/DDBJ databases">
        <authorList>
            <person name="Ray J."/>
            <person name="Price M."/>
            <person name="Deutschbauer A."/>
        </authorList>
    </citation>
    <scope>NUCLEOTIDE SEQUENCE [LARGE SCALE GENOMIC DNA]</scope>
    <source>
        <strain evidence="2">FW300-N1B4</strain>
    </source>
</reference>
<dbReference type="RefSeq" id="WP_063340465.1">
    <property type="nucleotide sequence ID" value="NZ_LUKJ01000002.1"/>
</dbReference>
<proteinExistence type="predicted"/>
<dbReference type="AlphaFoldDB" id="A0A166QKF9"/>
<dbReference type="EMBL" id="LUKJ01000002">
    <property type="protein sequence ID" value="KZN20420.1"/>
    <property type="molecule type" value="Genomic_DNA"/>
</dbReference>
<evidence type="ECO:0000313" key="1">
    <source>
        <dbReference type="EMBL" id="KZN20420.1"/>
    </source>
</evidence>
<organism evidence="1 2">
    <name type="scientific">Pseudomonas fluorescens</name>
    <dbReference type="NCBI Taxonomy" id="294"/>
    <lineage>
        <taxon>Bacteria</taxon>
        <taxon>Pseudomonadati</taxon>
        <taxon>Pseudomonadota</taxon>
        <taxon>Gammaproteobacteria</taxon>
        <taxon>Pseudomonadales</taxon>
        <taxon>Pseudomonadaceae</taxon>
        <taxon>Pseudomonas</taxon>
    </lineage>
</organism>
<sequence length="253" mass="28002">MLNLTHKVPAQSDFPNHVFGMLRAAYAGDFKLLAKGKEGCYVFLAVEHAPVAGQECMSGIYAAQVEKKDRGRTIAFKLQTEHAALYEAACCPVKVLKAACGLNGNHLFRETSALFQKSKKAMSTLKIGDIVFFRKGAVMNTPGQVMIVARYTNQNLWERQHETGANGTVTAEPQSLYRYAPEIVYPELLEPVAAKEAHDLVCGLYFTYIGGEYTVMGRPFTAFELAGIRRDKLAKAQKSIATRQAKRTRTAFL</sequence>
<evidence type="ECO:0000313" key="2">
    <source>
        <dbReference type="Proteomes" id="UP000076489"/>
    </source>
</evidence>
<accession>A0A166QKF9</accession>
<name>A0A166QKF9_PSEFL</name>
<dbReference type="Proteomes" id="UP000076489">
    <property type="component" value="Unassembled WGS sequence"/>
</dbReference>
<comment type="caution">
    <text evidence="1">The sequence shown here is derived from an EMBL/GenBank/DDBJ whole genome shotgun (WGS) entry which is preliminary data.</text>
</comment>
<reference evidence="1 2" key="2">
    <citation type="journal article" date="2018" name="Nature">
        <title>Mutant phenotypes for thousands of bacterial genes of unknown function.</title>
        <authorList>
            <person name="Price M.N."/>
            <person name="Wetmore K.M."/>
            <person name="Waters R.J."/>
            <person name="Callaghan M."/>
            <person name="Ray J."/>
            <person name="Liu H."/>
            <person name="Kuehl J.V."/>
            <person name="Melnyk R.A."/>
            <person name="Lamson J.S."/>
            <person name="Suh Y."/>
            <person name="Carlson H.K."/>
            <person name="Esquivel Z."/>
            <person name="Sadeeshkumar H."/>
            <person name="Chakraborty R."/>
            <person name="Zane G.M."/>
            <person name="Rubin B.E."/>
            <person name="Wall J.D."/>
            <person name="Visel A."/>
            <person name="Bristow J."/>
            <person name="Blow M.J."/>
            <person name="Arkin A.P."/>
            <person name="Deutschbauer A.M."/>
        </authorList>
    </citation>
    <scope>NUCLEOTIDE SEQUENCE [LARGE SCALE GENOMIC DNA]</scope>
    <source>
        <strain evidence="1 2">FW300-N1B4</strain>
    </source>
</reference>